<gene>
    <name evidence="3" type="ORF">HLB44_26780</name>
</gene>
<dbReference type="Proteomes" id="UP000737171">
    <property type="component" value="Unassembled WGS sequence"/>
</dbReference>
<keyword evidence="1" id="KW-0472">Membrane</keyword>
<proteinExistence type="predicted"/>
<protein>
    <submittedName>
        <fullName evidence="3">JDVT-CTERM system CAAX-type protease</fullName>
    </submittedName>
</protein>
<feature type="transmembrane region" description="Helical" evidence="1">
    <location>
        <begin position="81"/>
        <end position="100"/>
    </location>
</feature>
<keyword evidence="3" id="KW-0378">Hydrolase</keyword>
<evidence type="ECO:0000313" key="3">
    <source>
        <dbReference type="EMBL" id="NRF70614.1"/>
    </source>
</evidence>
<comment type="caution">
    <text evidence="3">The sequence shown here is derived from an EMBL/GenBank/DDBJ whole genome shotgun (WGS) entry which is preliminary data.</text>
</comment>
<keyword evidence="1" id="KW-1133">Transmembrane helix</keyword>
<feature type="transmembrane region" description="Helical" evidence="1">
    <location>
        <begin position="47"/>
        <end position="69"/>
    </location>
</feature>
<evidence type="ECO:0000256" key="1">
    <source>
        <dbReference type="SAM" id="Phobius"/>
    </source>
</evidence>
<dbReference type="EMBL" id="JABRWJ010000009">
    <property type="protein sequence ID" value="NRF70614.1"/>
    <property type="molecule type" value="Genomic_DNA"/>
</dbReference>
<organism evidence="3 4">
    <name type="scientific">Pseudaquabacterium terrae</name>
    <dbReference type="NCBI Taxonomy" id="2732868"/>
    <lineage>
        <taxon>Bacteria</taxon>
        <taxon>Pseudomonadati</taxon>
        <taxon>Pseudomonadota</taxon>
        <taxon>Betaproteobacteria</taxon>
        <taxon>Burkholderiales</taxon>
        <taxon>Sphaerotilaceae</taxon>
        <taxon>Pseudaquabacterium</taxon>
    </lineage>
</organism>
<keyword evidence="4" id="KW-1185">Reference proteome</keyword>
<dbReference type="InterPro" id="IPR003675">
    <property type="entry name" value="Rce1/LyrA-like_dom"/>
</dbReference>
<dbReference type="RefSeq" id="WP_173130116.1">
    <property type="nucleotide sequence ID" value="NZ_JABRWJ010000009.1"/>
</dbReference>
<evidence type="ECO:0000259" key="2">
    <source>
        <dbReference type="Pfam" id="PF02517"/>
    </source>
</evidence>
<feature type="transmembrane region" description="Helical" evidence="1">
    <location>
        <begin position="106"/>
        <end position="123"/>
    </location>
</feature>
<name>A0ABX2EQ49_9BURK</name>
<dbReference type="Pfam" id="PF02517">
    <property type="entry name" value="Rce1-like"/>
    <property type="match status" value="1"/>
</dbReference>
<dbReference type="NCBIfam" id="NF033192">
    <property type="entry name" value="JDVT-CAAX"/>
    <property type="match status" value="1"/>
</dbReference>
<dbReference type="GO" id="GO:0006508">
    <property type="term" value="P:proteolysis"/>
    <property type="evidence" value="ECO:0007669"/>
    <property type="project" value="UniProtKB-KW"/>
</dbReference>
<sequence>MARATAALTAAARALGRHRLVVAGVLLAPAGWWLLAQQGRLPAVDDGWRLACLLLLYPCLEEWCFRGGLQAWLAARRWRAGPWFGISIANLLASLLFAAAHLPTRPIALAAATLLPSLLLGAVKERYGRIGPAIGLHAYFNAGLLVDGHLL</sequence>
<evidence type="ECO:0000313" key="4">
    <source>
        <dbReference type="Proteomes" id="UP000737171"/>
    </source>
</evidence>
<reference evidence="3 4" key="1">
    <citation type="submission" date="2020-05" db="EMBL/GenBank/DDBJ databases">
        <title>Aquincola sp. isolate from soil.</title>
        <authorList>
            <person name="Han J."/>
            <person name="Kim D.-U."/>
        </authorList>
    </citation>
    <scope>NUCLEOTIDE SEQUENCE [LARGE SCALE GENOMIC DNA]</scope>
    <source>
        <strain evidence="3 4">S2</strain>
    </source>
</reference>
<accession>A0ABX2EQ49</accession>
<feature type="domain" description="CAAX prenyl protease 2/Lysostaphin resistance protein A-like" evidence="2">
    <location>
        <begin position="48"/>
        <end position="142"/>
    </location>
</feature>
<dbReference type="GO" id="GO:0008233">
    <property type="term" value="F:peptidase activity"/>
    <property type="evidence" value="ECO:0007669"/>
    <property type="project" value="UniProtKB-KW"/>
</dbReference>
<keyword evidence="1" id="KW-0812">Transmembrane</keyword>
<keyword evidence="3" id="KW-0645">Protease</keyword>